<name>A0A7Y0L6J5_9FIRM</name>
<dbReference type="RefSeq" id="WP_169102013.1">
    <property type="nucleotide sequence ID" value="NZ_JABBVZ010000087.1"/>
</dbReference>
<dbReference type="AlphaFoldDB" id="A0A7Y0L6J5"/>
<evidence type="ECO:0000313" key="3">
    <source>
        <dbReference type="EMBL" id="NMP24145.1"/>
    </source>
</evidence>
<dbReference type="PANTHER" id="PTHR43364">
    <property type="entry name" value="NADH-SPECIFIC METHYLGLYOXAL REDUCTASE-RELATED"/>
    <property type="match status" value="1"/>
</dbReference>
<feature type="domain" description="NADP-dependent oxidoreductase" evidence="2">
    <location>
        <begin position="16"/>
        <end position="306"/>
    </location>
</feature>
<comment type="caution">
    <text evidence="3">The sequence shown here is derived from an EMBL/GenBank/DDBJ whole genome shotgun (WGS) entry which is preliminary data.</text>
</comment>
<keyword evidence="1" id="KW-0560">Oxidoreductase</keyword>
<dbReference type="Proteomes" id="UP000533476">
    <property type="component" value="Unassembled WGS sequence"/>
</dbReference>
<dbReference type="InterPro" id="IPR036812">
    <property type="entry name" value="NAD(P)_OxRdtase_dom_sf"/>
</dbReference>
<dbReference type="Pfam" id="PF00248">
    <property type="entry name" value="Aldo_ket_red"/>
    <property type="match status" value="1"/>
</dbReference>
<dbReference type="InterPro" id="IPR050523">
    <property type="entry name" value="AKR_Detox_Biosynth"/>
</dbReference>
<sequence>MQYRRLGHSDLRVSILGLGTSGLGTRADLRESHRILDRARDAGMTLIDTANVYGRGASESAIGTWLPQHRSEVIIATKAGLPVGDTARDRGASRSHLTRELEGSLRRLHTDYIDLYQVHTFDPVTPLDETLQTLQDFVQEGKVRCVGASNYRAWELMKALGISERRQLVSFVSHQCSYSLADRTPEREMVPLLRDQGVSLIAYFPLGSGLLTGKYRPGEPAPPGSRGARATGTFPYQDPALLALAAEVEAVADEIQARPAHVALAWLWHHAEVASTIAGARLVGQLEENLGALAITLPDDARRRLDVASERFAHGEPLGDYRIDERKDG</sequence>
<dbReference type="PANTHER" id="PTHR43364:SF4">
    <property type="entry name" value="NAD(P)-LINKED OXIDOREDUCTASE SUPERFAMILY PROTEIN"/>
    <property type="match status" value="1"/>
</dbReference>
<dbReference type="Gene3D" id="3.20.20.100">
    <property type="entry name" value="NADP-dependent oxidoreductase domain"/>
    <property type="match status" value="1"/>
</dbReference>
<dbReference type="EMBL" id="JABBVZ010000087">
    <property type="protein sequence ID" value="NMP24145.1"/>
    <property type="molecule type" value="Genomic_DNA"/>
</dbReference>
<dbReference type="GO" id="GO:0005829">
    <property type="term" value="C:cytosol"/>
    <property type="evidence" value="ECO:0007669"/>
    <property type="project" value="TreeGrafter"/>
</dbReference>
<dbReference type="InterPro" id="IPR020471">
    <property type="entry name" value="AKR"/>
</dbReference>
<evidence type="ECO:0000259" key="2">
    <source>
        <dbReference type="Pfam" id="PF00248"/>
    </source>
</evidence>
<dbReference type="GO" id="GO:0016491">
    <property type="term" value="F:oxidoreductase activity"/>
    <property type="evidence" value="ECO:0007669"/>
    <property type="project" value="UniProtKB-KW"/>
</dbReference>
<evidence type="ECO:0000256" key="1">
    <source>
        <dbReference type="ARBA" id="ARBA00023002"/>
    </source>
</evidence>
<keyword evidence="4" id="KW-1185">Reference proteome</keyword>
<dbReference type="FunFam" id="3.20.20.100:FF:000004">
    <property type="entry name" value="Oxidoreductase, aldo/keto reductase"/>
    <property type="match status" value="1"/>
</dbReference>
<dbReference type="PRINTS" id="PR00069">
    <property type="entry name" value="ALDKETRDTASE"/>
</dbReference>
<proteinExistence type="predicted"/>
<dbReference type="SUPFAM" id="SSF51430">
    <property type="entry name" value="NAD(P)-linked oxidoreductase"/>
    <property type="match status" value="1"/>
</dbReference>
<protein>
    <submittedName>
        <fullName evidence="3">Aldo/keto reductase</fullName>
    </submittedName>
</protein>
<gene>
    <name evidence="3" type="ORF">HIJ39_17580</name>
</gene>
<dbReference type="InterPro" id="IPR023210">
    <property type="entry name" value="NADP_OxRdtase_dom"/>
</dbReference>
<evidence type="ECO:0000313" key="4">
    <source>
        <dbReference type="Proteomes" id="UP000533476"/>
    </source>
</evidence>
<organism evidence="3 4">
    <name type="scientific">Sulfobacillus harzensis</name>
    <dbReference type="NCBI Taxonomy" id="2729629"/>
    <lineage>
        <taxon>Bacteria</taxon>
        <taxon>Bacillati</taxon>
        <taxon>Bacillota</taxon>
        <taxon>Clostridia</taxon>
        <taxon>Eubacteriales</taxon>
        <taxon>Clostridiales Family XVII. Incertae Sedis</taxon>
        <taxon>Sulfobacillus</taxon>
    </lineage>
</organism>
<reference evidence="3 4" key="1">
    <citation type="submission" date="2020-04" db="EMBL/GenBank/DDBJ databases">
        <authorList>
            <person name="Zhang R."/>
            <person name="Schippers A."/>
        </authorList>
    </citation>
    <scope>NUCLEOTIDE SEQUENCE [LARGE SCALE GENOMIC DNA]</scope>
    <source>
        <strain evidence="3 4">DSM 109850</strain>
    </source>
</reference>
<accession>A0A7Y0L6J5</accession>